<evidence type="ECO:0000313" key="2">
    <source>
        <dbReference type="EMBL" id="GAA0941998.1"/>
    </source>
</evidence>
<evidence type="ECO:0000313" key="3">
    <source>
        <dbReference type="Proteomes" id="UP001500665"/>
    </source>
</evidence>
<organism evidence="2 3">
    <name type="scientific">Actinocorallia libanotica</name>
    <dbReference type="NCBI Taxonomy" id="46162"/>
    <lineage>
        <taxon>Bacteria</taxon>
        <taxon>Bacillati</taxon>
        <taxon>Actinomycetota</taxon>
        <taxon>Actinomycetes</taxon>
        <taxon>Streptosporangiales</taxon>
        <taxon>Thermomonosporaceae</taxon>
        <taxon>Actinocorallia</taxon>
    </lineage>
</organism>
<evidence type="ECO:0000256" key="1">
    <source>
        <dbReference type="SAM" id="MobiDB-lite"/>
    </source>
</evidence>
<dbReference type="Proteomes" id="UP001500665">
    <property type="component" value="Unassembled WGS sequence"/>
</dbReference>
<feature type="region of interest" description="Disordered" evidence="1">
    <location>
        <begin position="68"/>
        <end position="105"/>
    </location>
</feature>
<feature type="compositionally biased region" description="Pro residues" evidence="1">
    <location>
        <begin position="73"/>
        <end position="82"/>
    </location>
</feature>
<gene>
    <name evidence="2" type="ORF">GCM10009550_12780</name>
</gene>
<protein>
    <submittedName>
        <fullName evidence="2">Uncharacterized protein</fullName>
    </submittedName>
</protein>
<dbReference type="RefSeq" id="WP_344237729.1">
    <property type="nucleotide sequence ID" value="NZ_BAAAHH010000003.1"/>
</dbReference>
<reference evidence="2 3" key="1">
    <citation type="journal article" date="2019" name="Int. J. Syst. Evol. Microbiol.">
        <title>The Global Catalogue of Microorganisms (GCM) 10K type strain sequencing project: providing services to taxonomists for standard genome sequencing and annotation.</title>
        <authorList>
            <consortium name="The Broad Institute Genomics Platform"/>
            <consortium name="The Broad Institute Genome Sequencing Center for Infectious Disease"/>
            <person name="Wu L."/>
            <person name="Ma J."/>
        </authorList>
    </citation>
    <scope>NUCLEOTIDE SEQUENCE [LARGE SCALE GENOMIC DNA]</scope>
    <source>
        <strain evidence="2 3">JCM 10696</strain>
    </source>
</reference>
<comment type="caution">
    <text evidence="2">The sequence shown here is derived from an EMBL/GenBank/DDBJ whole genome shotgun (WGS) entry which is preliminary data.</text>
</comment>
<dbReference type="EMBL" id="BAAAHH010000003">
    <property type="protein sequence ID" value="GAA0941998.1"/>
    <property type="molecule type" value="Genomic_DNA"/>
</dbReference>
<proteinExistence type="predicted"/>
<keyword evidence="3" id="KW-1185">Reference proteome</keyword>
<sequence length="105" mass="11293">MSGYALPRSGEVFFDARGDGRALRLSWHPDVDLVVLSLWNRETCTTTFRLPAAELGALIEVLSQGMPAAVPGPAAPPDPGPQTVPDLLPEGEEHVPLTGQHHHPR</sequence>
<name>A0ABN1QFG9_9ACTN</name>
<accession>A0ABN1QFG9</accession>